<dbReference type="GO" id="GO:0016279">
    <property type="term" value="F:protein-lysine N-methyltransferase activity"/>
    <property type="evidence" value="ECO:0007669"/>
    <property type="project" value="TreeGrafter"/>
</dbReference>
<name>A0A5N6U7M0_ASPAV</name>
<dbReference type="AlphaFoldDB" id="A0A5N6U7M0"/>
<dbReference type="InterPro" id="IPR001214">
    <property type="entry name" value="SET_dom"/>
</dbReference>
<organism evidence="2 3">
    <name type="scientific">Aspergillus avenaceus</name>
    <dbReference type="NCBI Taxonomy" id="36643"/>
    <lineage>
        <taxon>Eukaryota</taxon>
        <taxon>Fungi</taxon>
        <taxon>Dikarya</taxon>
        <taxon>Ascomycota</taxon>
        <taxon>Pezizomycotina</taxon>
        <taxon>Eurotiomycetes</taxon>
        <taxon>Eurotiomycetidae</taxon>
        <taxon>Eurotiales</taxon>
        <taxon>Aspergillaceae</taxon>
        <taxon>Aspergillus</taxon>
        <taxon>Aspergillus subgen. Circumdati</taxon>
    </lineage>
</organism>
<protein>
    <submittedName>
        <fullName evidence="2">SET domain-containing protein</fullName>
    </submittedName>
</protein>
<sequence>MESPGAEHDAFTEWAVANGIEINGVAPARFPGRRLGMIATRPIEEGEIMLTIPQTTMLSIDSVPASFRQKFPASASTHGILAAYLTHGDPEALARMSAWTAVWPSWTELKDSTPILWPEHLRRSNSAFDTSSGPSLLPPSVSGLWNSFGKVPVNVDYETRYQNMLAQEEARLRKSWDQVLAVFPGTEWTAFVYNWLIINSRSFYYVSPGGEEPEDWNDAIAMVPYADYFNHEDNAACEVRYDNIDYTFRSTKRYEQGEEVYMSYGPHSNDFLFTEYGFTLDTNANDAIYLDDIIFQDLTIQDKKELVHHDSFGNYEVTATELSPSILTAACLKYMSKRDFRIYIEGRSKRAYDAGKSVEVIQGWIEVYRKECEETTSILQGMSKESKGWEAERLEVLLSRWGQIKRLCEGGIQLVESLLR</sequence>
<evidence type="ECO:0000259" key="1">
    <source>
        <dbReference type="PROSITE" id="PS50280"/>
    </source>
</evidence>
<dbReference type="EMBL" id="ML742027">
    <property type="protein sequence ID" value="KAE8154653.1"/>
    <property type="molecule type" value="Genomic_DNA"/>
</dbReference>
<proteinExistence type="predicted"/>
<dbReference type="InterPro" id="IPR050600">
    <property type="entry name" value="SETD3_SETD6_MTase"/>
</dbReference>
<dbReference type="PANTHER" id="PTHR13271:SF137">
    <property type="entry name" value="SET DOMAIN-CONTAINING PROTEIN"/>
    <property type="match status" value="1"/>
</dbReference>
<reference evidence="2 3" key="1">
    <citation type="submission" date="2019-04" db="EMBL/GenBank/DDBJ databases">
        <title>Friends and foes A comparative genomics study of 23 Aspergillus species from section Flavi.</title>
        <authorList>
            <consortium name="DOE Joint Genome Institute"/>
            <person name="Kjaerbolling I."/>
            <person name="Vesth T."/>
            <person name="Frisvad J.C."/>
            <person name="Nybo J.L."/>
            <person name="Theobald S."/>
            <person name="Kildgaard S."/>
            <person name="Isbrandt T."/>
            <person name="Kuo A."/>
            <person name="Sato A."/>
            <person name="Lyhne E.K."/>
            <person name="Kogle M.E."/>
            <person name="Wiebenga A."/>
            <person name="Kun R.S."/>
            <person name="Lubbers R.J."/>
            <person name="Makela M.R."/>
            <person name="Barry K."/>
            <person name="Chovatia M."/>
            <person name="Clum A."/>
            <person name="Daum C."/>
            <person name="Haridas S."/>
            <person name="He G."/>
            <person name="LaButti K."/>
            <person name="Lipzen A."/>
            <person name="Mondo S."/>
            <person name="Riley R."/>
            <person name="Salamov A."/>
            <person name="Simmons B.A."/>
            <person name="Magnuson J.K."/>
            <person name="Henrissat B."/>
            <person name="Mortensen U.H."/>
            <person name="Larsen T.O."/>
            <person name="Devries R.P."/>
            <person name="Grigoriev I.V."/>
            <person name="Machida M."/>
            <person name="Baker S.E."/>
            <person name="Andersen M.R."/>
        </authorList>
    </citation>
    <scope>NUCLEOTIDE SEQUENCE [LARGE SCALE GENOMIC DNA]</scope>
    <source>
        <strain evidence="2 3">IBT 18842</strain>
    </source>
</reference>
<evidence type="ECO:0000313" key="3">
    <source>
        <dbReference type="Proteomes" id="UP000325780"/>
    </source>
</evidence>
<dbReference type="Pfam" id="PF00856">
    <property type="entry name" value="SET"/>
    <property type="match status" value="1"/>
</dbReference>
<dbReference type="SMART" id="SM00317">
    <property type="entry name" value="SET"/>
    <property type="match status" value="1"/>
</dbReference>
<dbReference type="PANTHER" id="PTHR13271">
    <property type="entry name" value="UNCHARACTERIZED PUTATIVE METHYLTRANSFERASE"/>
    <property type="match status" value="1"/>
</dbReference>
<dbReference type="PROSITE" id="PS50280">
    <property type="entry name" value="SET"/>
    <property type="match status" value="1"/>
</dbReference>
<feature type="domain" description="SET" evidence="1">
    <location>
        <begin position="18"/>
        <end position="265"/>
    </location>
</feature>
<dbReference type="InterPro" id="IPR046341">
    <property type="entry name" value="SET_dom_sf"/>
</dbReference>
<dbReference type="SUPFAM" id="SSF82199">
    <property type="entry name" value="SET domain"/>
    <property type="match status" value="1"/>
</dbReference>
<gene>
    <name evidence="2" type="ORF">BDV25DRAFT_93654</name>
</gene>
<dbReference type="Proteomes" id="UP000325780">
    <property type="component" value="Unassembled WGS sequence"/>
</dbReference>
<keyword evidence="3" id="KW-1185">Reference proteome</keyword>
<evidence type="ECO:0000313" key="2">
    <source>
        <dbReference type="EMBL" id="KAE8154653.1"/>
    </source>
</evidence>
<dbReference type="OrthoDB" id="341421at2759"/>
<accession>A0A5N6U7M0</accession>
<dbReference type="Gene3D" id="3.90.1410.10">
    <property type="entry name" value="set domain protein methyltransferase, domain 1"/>
    <property type="match status" value="1"/>
</dbReference>